<evidence type="ECO:0000313" key="2">
    <source>
        <dbReference type="EMBL" id="ASY44441.1"/>
    </source>
</evidence>
<dbReference type="Pfam" id="PF06170">
    <property type="entry name" value="DUF983"/>
    <property type="match status" value="1"/>
</dbReference>
<feature type="transmembrane region" description="Helical" evidence="1">
    <location>
        <begin position="105"/>
        <end position="123"/>
    </location>
</feature>
<proteinExistence type="predicted"/>
<evidence type="ECO:0000256" key="1">
    <source>
        <dbReference type="SAM" id="Phobius"/>
    </source>
</evidence>
<sequence>MSPAVFFWAAARYAMAMNPPTEPARPAAPLLVDAARGACPRCGAATLFDGPVRFASHCRACGLDYVQFNVGDGPAAFLTLIVGTVMVVLALVLELNLHPPLWVHILLWTPLTTIAVVASLRVAKGALLTLEYRNRAREGRIANKGPDA</sequence>
<evidence type="ECO:0000313" key="3">
    <source>
        <dbReference type="Proteomes" id="UP000217141"/>
    </source>
</evidence>
<keyword evidence="1" id="KW-0812">Transmembrane</keyword>
<organism evidence="2 3">
    <name type="scientific">Sphingobium xenophagum</name>
    <dbReference type="NCBI Taxonomy" id="121428"/>
    <lineage>
        <taxon>Bacteria</taxon>
        <taxon>Pseudomonadati</taxon>
        <taxon>Pseudomonadota</taxon>
        <taxon>Alphaproteobacteria</taxon>
        <taxon>Sphingomonadales</taxon>
        <taxon>Sphingomonadaceae</taxon>
        <taxon>Sphingobium</taxon>
    </lineage>
</organism>
<dbReference type="EMBL" id="CP022745">
    <property type="protein sequence ID" value="ASY44441.1"/>
    <property type="molecule type" value="Genomic_DNA"/>
</dbReference>
<dbReference type="InterPro" id="IPR009325">
    <property type="entry name" value="DUF983"/>
</dbReference>
<keyword evidence="1" id="KW-1133">Transmembrane helix</keyword>
<reference evidence="2 3" key="1">
    <citation type="submission" date="2017-08" db="EMBL/GenBank/DDBJ databases">
        <title>Whole Genome Sequence of Sphingobium hydrophobicum C1: Insights into Adaption to the Electronic-waste Contaminated Sediment.</title>
        <authorList>
            <person name="Song D."/>
            <person name="Chen X."/>
            <person name="Xu M."/>
        </authorList>
    </citation>
    <scope>NUCLEOTIDE SEQUENCE [LARGE SCALE GENOMIC DNA]</scope>
    <source>
        <strain evidence="2 3">C1</strain>
    </source>
</reference>
<accession>A0A249MSU8</accession>
<dbReference type="Proteomes" id="UP000217141">
    <property type="component" value="Chromosome I"/>
</dbReference>
<dbReference type="AlphaFoldDB" id="A0A249MSU8"/>
<keyword evidence="1" id="KW-0472">Membrane</keyword>
<feature type="transmembrane region" description="Helical" evidence="1">
    <location>
        <begin position="75"/>
        <end position="93"/>
    </location>
</feature>
<gene>
    <name evidence="2" type="ORF">CJD35_08300</name>
</gene>
<name>A0A249MSU8_SPHXE</name>
<protein>
    <submittedName>
        <fullName evidence="2">DUF983 domain-containing protein</fullName>
    </submittedName>
</protein>
<dbReference type="KEGG" id="shyd:CJD35_08300"/>